<organism evidence="2">
    <name type="scientific">viral metagenome</name>
    <dbReference type="NCBI Taxonomy" id="1070528"/>
    <lineage>
        <taxon>unclassified sequences</taxon>
        <taxon>metagenomes</taxon>
        <taxon>organismal metagenomes</taxon>
    </lineage>
</organism>
<sequence>MSHGWTYWHNLTDSERSIYMEFYSPIENNIKVMPENDDIVRDLMVVPTDIQLDHVLNDPENTVNNRFTDGQRNSILYWMEQHPDYMQSYYDDVAYNLDDNIVDNIVNIEPYIELEDSSSDDESDDELEITSDSSDEEGYSQEN</sequence>
<protein>
    <submittedName>
        <fullName evidence="2">Uncharacterized protein</fullName>
    </submittedName>
</protein>
<dbReference type="AlphaFoldDB" id="A0A6C0CDQ4"/>
<proteinExistence type="predicted"/>
<evidence type="ECO:0000313" key="2">
    <source>
        <dbReference type="EMBL" id="QHT02437.1"/>
    </source>
</evidence>
<reference evidence="2" key="1">
    <citation type="journal article" date="2020" name="Nature">
        <title>Giant virus diversity and host interactions through global metagenomics.</title>
        <authorList>
            <person name="Schulz F."/>
            <person name="Roux S."/>
            <person name="Paez-Espino D."/>
            <person name="Jungbluth S."/>
            <person name="Walsh D.A."/>
            <person name="Denef V.J."/>
            <person name="McMahon K.D."/>
            <person name="Konstantinidis K.T."/>
            <person name="Eloe-Fadrosh E.A."/>
            <person name="Kyrpides N.C."/>
            <person name="Woyke T."/>
        </authorList>
    </citation>
    <scope>NUCLEOTIDE SEQUENCE</scope>
    <source>
        <strain evidence="2">GVMAG-M-3300020595-32</strain>
    </source>
</reference>
<evidence type="ECO:0000256" key="1">
    <source>
        <dbReference type="SAM" id="MobiDB-lite"/>
    </source>
</evidence>
<name>A0A6C0CDQ4_9ZZZZ</name>
<accession>A0A6C0CDQ4</accession>
<dbReference type="EMBL" id="MN739395">
    <property type="protein sequence ID" value="QHT02437.1"/>
    <property type="molecule type" value="Genomic_DNA"/>
</dbReference>
<feature type="region of interest" description="Disordered" evidence="1">
    <location>
        <begin position="114"/>
        <end position="143"/>
    </location>
</feature>